<dbReference type="GO" id="GO:0016780">
    <property type="term" value="F:phosphotransferase activity, for other substituted phosphate groups"/>
    <property type="evidence" value="ECO:0007669"/>
    <property type="project" value="TreeGrafter"/>
</dbReference>
<keyword evidence="2" id="KW-0472">Membrane</keyword>
<feature type="domain" description="Bacterial sugar transferase" evidence="3">
    <location>
        <begin position="35"/>
        <end position="161"/>
    </location>
</feature>
<name>A0A7V2AW26_UNCEI</name>
<comment type="caution">
    <text evidence="4">The sequence shown here is derived from an EMBL/GenBank/DDBJ whole genome shotgun (WGS) entry which is preliminary data.</text>
</comment>
<gene>
    <name evidence="4" type="ORF">ENO08_07760</name>
</gene>
<proteinExistence type="inferred from homology"/>
<sequence>MAGYVELRENVYGKASFEVIEGLDVHDSVVYRVLKRTTDIAIALLLLILFLPVIPLVAVLIKLDSKGPILFKQKRVGKDGKEFDFYKYRSMVVGAESVIGILRPLSGASGPVFKLKDDPRVTSVGRFLRRSSLDELPQLINVLKGEMSIVGPRPNLPSEVAHYLPWQ</sequence>
<feature type="non-terminal residue" evidence="4">
    <location>
        <position position="167"/>
    </location>
</feature>
<dbReference type="PANTHER" id="PTHR30576:SF10">
    <property type="entry name" value="SLL5057 PROTEIN"/>
    <property type="match status" value="1"/>
</dbReference>
<feature type="transmembrane region" description="Helical" evidence="2">
    <location>
        <begin position="40"/>
        <end position="61"/>
    </location>
</feature>
<protein>
    <recommendedName>
        <fullName evidence="3">Bacterial sugar transferase domain-containing protein</fullName>
    </recommendedName>
</protein>
<organism evidence="4">
    <name type="scientific">Eiseniibacteriota bacterium</name>
    <dbReference type="NCBI Taxonomy" id="2212470"/>
    <lineage>
        <taxon>Bacteria</taxon>
        <taxon>Candidatus Eiseniibacteriota</taxon>
    </lineage>
</organism>
<evidence type="ECO:0000256" key="2">
    <source>
        <dbReference type="SAM" id="Phobius"/>
    </source>
</evidence>
<keyword evidence="2" id="KW-1133">Transmembrane helix</keyword>
<accession>A0A7V2AW26</accession>
<evidence type="ECO:0000256" key="1">
    <source>
        <dbReference type="ARBA" id="ARBA00006464"/>
    </source>
</evidence>
<dbReference type="Proteomes" id="UP000886069">
    <property type="component" value="Unassembled WGS sequence"/>
</dbReference>
<evidence type="ECO:0000259" key="3">
    <source>
        <dbReference type="Pfam" id="PF02397"/>
    </source>
</evidence>
<comment type="similarity">
    <text evidence="1">Belongs to the bacterial sugar transferase family.</text>
</comment>
<evidence type="ECO:0000313" key="4">
    <source>
        <dbReference type="EMBL" id="HER44338.1"/>
    </source>
</evidence>
<dbReference type="Pfam" id="PF02397">
    <property type="entry name" value="Bac_transf"/>
    <property type="match status" value="1"/>
</dbReference>
<keyword evidence="2" id="KW-0812">Transmembrane</keyword>
<dbReference type="AlphaFoldDB" id="A0A7V2AW26"/>
<reference evidence="4" key="1">
    <citation type="journal article" date="2020" name="mSystems">
        <title>Genome- and Community-Level Interaction Insights into Carbon Utilization and Element Cycling Functions of Hydrothermarchaeota in Hydrothermal Sediment.</title>
        <authorList>
            <person name="Zhou Z."/>
            <person name="Liu Y."/>
            <person name="Xu W."/>
            <person name="Pan J."/>
            <person name="Luo Z.H."/>
            <person name="Li M."/>
        </authorList>
    </citation>
    <scope>NUCLEOTIDE SEQUENCE [LARGE SCALE GENOMIC DNA]</scope>
    <source>
        <strain evidence="4">SpSt-1233</strain>
    </source>
</reference>
<dbReference type="PANTHER" id="PTHR30576">
    <property type="entry name" value="COLANIC BIOSYNTHESIS UDP-GLUCOSE LIPID CARRIER TRANSFERASE"/>
    <property type="match status" value="1"/>
</dbReference>
<dbReference type="InterPro" id="IPR003362">
    <property type="entry name" value="Bact_transf"/>
</dbReference>
<dbReference type="EMBL" id="DSEC01000560">
    <property type="protein sequence ID" value="HER44338.1"/>
    <property type="molecule type" value="Genomic_DNA"/>
</dbReference>